<evidence type="ECO:0000313" key="2">
    <source>
        <dbReference type="Proteomes" id="UP000251891"/>
    </source>
</evidence>
<name>A0A365H3L0_9ACTN</name>
<evidence type="ECO:0000313" key="1">
    <source>
        <dbReference type="EMBL" id="RAY13606.1"/>
    </source>
</evidence>
<dbReference type="AlphaFoldDB" id="A0A365H3L0"/>
<dbReference type="EMBL" id="QLYX01000008">
    <property type="protein sequence ID" value="RAY13606.1"/>
    <property type="molecule type" value="Genomic_DNA"/>
</dbReference>
<comment type="caution">
    <text evidence="1">The sequence shown here is derived from an EMBL/GenBank/DDBJ whole genome shotgun (WGS) entry which is preliminary data.</text>
</comment>
<dbReference type="RefSeq" id="WP_111869147.1">
    <property type="nucleotide sequence ID" value="NZ_QLYX01000008.1"/>
</dbReference>
<organism evidence="1 2">
    <name type="scientific">Actinomadura craniellae</name>
    <dbReference type="NCBI Taxonomy" id="2231787"/>
    <lineage>
        <taxon>Bacteria</taxon>
        <taxon>Bacillati</taxon>
        <taxon>Actinomycetota</taxon>
        <taxon>Actinomycetes</taxon>
        <taxon>Streptosporangiales</taxon>
        <taxon>Thermomonosporaceae</taxon>
        <taxon>Actinomadura</taxon>
    </lineage>
</organism>
<keyword evidence="2" id="KW-1185">Reference proteome</keyword>
<dbReference type="OrthoDB" id="4775515at2"/>
<proteinExistence type="predicted"/>
<protein>
    <submittedName>
        <fullName evidence="1">Uncharacterized protein</fullName>
    </submittedName>
</protein>
<reference evidence="1 2" key="1">
    <citation type="submission" date="2018-06" db="EMBL/GenBank/DDBJ databases">
        <title>Actinomadura craniellae sp. nov. isolated from marine sponge Craniella sp.</title>
        <authorList>
            <person name="Li L."/>
            <person name="Xu Q.H."/>
            <person name="Lin H.W."/>
            <person name="Lu Y.H."/>
        </authorList>
    </citation>
    <scope>NUCLEOTIDE SEQUENCE [LARGE SCALE GENOMIC DNA]</scope>
    <source>
        <strain evidence="1 2">LHW63021</strain>
    </source>
</reference>
<dbReference type="Proteomes" id="UP000251891">
    <property type="component" value="Unassembled WGS sequence"/>
</dbReference>
<sequence length="150" mass="15264">MAPTNPTALADQLSAATRHARATVTAVADQIPGGALTDGALIPWIREQIEALLTALFAGAGHVCPHLNHLGSAPQPAIAAAWAPERLTCNTCAPTLLAAPGDTTCDRCSRPTPALHVGAVAAGLIIFHFALCPDCATEIGIPTPAAPDRP</sequence>
<accession>A0A365H3L0</accession>
<gene>
    <name evidence="1" type="ORF">DPM19_18175</name>
</gene>